<reference evidence="3" key="1">
    <citation type="journal article" date="2020" name="Stud. Mycol.">
        <title>101 Dothideomycetes genomes: A test case for predicting lifestyles and emergence of pathogens.</title>
        <authorList>
            <person name="Haridas S."/>
            <person name="Albert R."/>
            <person name="Binder M."/>
            <person name="Bloem J."/>
            <person name="LaButti K."/>
            <person name="Salamov A."/>
            <person name="Andreopoulos B."/>
            <person name="Baker S."/>
            <person name="Barry K."/>
            <person name="Bills G."/>
            <person name="Bluhm B."/>
            <person name="Cannon C."/>
            <person name="Castanera R."/>
            <person name="Culley D."/>
            <person name="Daum C."/>
            <person name="Ezra D."/>
            <person name="Gonzalez J."/>
            <person name="Henrissat B."/>
            <person name="Kuo A."/>
            <person name="Liang C."/>
            <person name="Lipzen A."/>
            <person name="Lutzoni F."/>
            <person name="Magnuson J."/>
            <person name="Mondo S."/>
            <person name="Nolan M."/>
            <person name="Ohm R."/>
            <person name="Pangilinan J."/>
            <person name="Park H.-J."/>
            <person name="Ramirez L."/>
            <person name="Alfaro M."/>
            <person name="Sun H."/>
            <person name="Tritt A."/>
            <person name="Yoshinaga Y."/>
            <person name="Zwiers L.-H."/>
            <person name="Turgeon B."/>
            <person name="Goodwin S."/>
            <person name="Spatafora J."/>
            <person name="Crous P."/>
            <person name="Grigoriev I."/>
        </authorList>
    </citation>
    <scope>NUCLEOTIDE SEQUENCE [LARGE SCALE GENOMIC DNA]</scope>
    <source>
        <strain evidence="3">CBS 304.66</strain>
    </source>
</reference>
<proteinExistence type="predicted"/>
<evidence type="ECO:0000256" key="1">
    <source>
        <dbReference type="SAM" id="MobiDB-lite"/>
    </source>
</evidence>
<evidence type="ECO:0000313" key="3">
    <source>
        <dbReference type="Proteomes" id="UP000800093"/>
    </source>
</evidence>
<evidence type="ECO:0000313" key="2">
    <source>
        <dbReference type="EMBL" id="KAF2266345.1"/>
    </source>
</evidence>
<dbReference type="OrthoDB" id="5426872at2759"/>
<dbReference type="AlphaFoldDB" id="A0A9P4KD09"/>
<feature type="compositionally biased region" description="Basic and acidic residues" evidence="1">
    <location>
        <begin position="198"/>
        <end position="208"/>
    </location>
</feature>
<organism evidence="2 3">
    <name type="scientific">Lojkania enalia</name>
    <dbReference type="NCBI Taxonomy" id="147567"/>
    <lineage>
        <taxon>Eukaryota</taxon>
        <taxon>Fungi</taxon>
        <taxon>Dikarya</taxon>
        <taxon>Ascomycota</taxon>
        <taxon>Pezizomycotina</taxon>
        <taxon>Dothideomycetes</taxon>
        <taxon>Pleosporomycetidae</taxon>
        <taxon>Pleosporales</taxon>
        <taxon>Pleosporales incertae sedis</taxon>
        <taxon>Lojkania</taxon>
    </lineage>
</organism>
<sequence>MTPDTLPPYRHISSKPVSLSAASTILSTYIANSESHPHLHPDALLTPTGVTFGSHGGPMGGVVMHNLRRVAAGLRGEHLAPEATPEPEDDEQAGAWSREKKRRRRKKNEGVSAAGAEEWQTMSEWEREEDGVEVGEIGPRDTFVGAGHEVDPTVQTIRGDEAEGTEKKRKRGKDDEGEVDKVARAKAKKEKNKARKRAKEEARANKNK</sequence>
<accession>A0A9P4KD09</accession>
<dbReference type="EMBL" id="ML986599">
    <property type="protein sequence ID" value="KAF2266345.1"/>
    <property type="molecule type" value="Genomic_DNA"/>
</dbReference>
<keyword evidence="3" id="KW-1185">Reference proteome</keyword>
<feature type="compositionally biased region" description="Basic residues" evidence="1">
    <location>
        <begin position="184"/>
        <end position="197"/>
    </location>
</feature>
<feature type="region of interest" description="Disordered" evidence="1">
    <location>
        <begin position="79"/>
        <end position="208"/>
    </location>
</feature>
<name>A0A9P4KD09_9PLEO</name>
<gene>
    <name evidence="2" type="ORF">CC78DRAFT_155189</name>
</gene>
<comment type="caution">
    <text evidence="2">The sequence shown here is derived from an EMBL/GenBank/DDBJ whole genome shotgun (WGS) entry which is preliminary data.</text>
</comment>
<protein>
    <submittedName>
        <fullName evidence="2">Uncharacterized protein</fullName>
    </submittedName>
</protein>
<dbReference type="Proteomes" id="UP000800093">
    <property type="component" value="Unassembled WGS sequence"/>
</dbReference>